<comment type="caution">
    <text evidence="2">The sequence shown here is derived from an EMBL/GenBank/DDBJ whole genome shotgun (WGS) entry which is preliminary data.</text>
</comment>
<gene>
    <name evidence="2" type="ORF">BCR26_08710</name>
</gene>
<accession>A0A1E5L0A9</accession>
<feature type="domain" description="DUF3991" evidence="1">
    <location>
        <begin position="129"/>
        <end position="201"/>
    </location>
</feature>
<keyword evidence="3" id="KW-1185">Reference proteome</keyword>
<protein>
    <recommendedName>
        <fullName evidence="1">DUF3991 domain-containing protein</fullName>
    </recommendedName>
</protein>
<dbReference type="Gene3D" id="3.90.580.10">
    <property type="entry name" value="Zinc finger, CHC2-type domain"/>
    <property type="match status" value="1"/>
</dbReference>
<dbReference type="SUPFAM" id="SSF57783">
    <property type="entry name" value="Zinc beta-ribbon"/>
    <property type="match status" value="1"/>
</dbReference>
<dbReference type="AlphaFoldDB" id="A0A1E5L0A9"/>
<dbReference type="InterPro" id="IPR036977">
    <property type="entry name" value="DNA_primase_Znf_CHC2"/>
</dbReference>
<dbReference type="Proteomes" id="UP000095256">
    <property type="component" value="Unassembled WGS sequence"/>
</dbReference>
<name>A0A1E5L0A9_9ENTE</name>
<organism evidence="2 3">
    <name type="scientific">Enterococcus rivorum</name>
    <dbReference type="NCBI Taxonomy" id="762845"/>
    <lineage>
        <taxon>Bacteria</taxon>
        <taxon>Bacillati</taxon>
        <taxon>Bacillota</taxon>
        <taxon>Bacilli</taxon>
        <taxon>Lactobacillales</taxon>
        <taxon>Enterococcaceae</taxon>
        <taxon>Enterococcus</taxon>
    </lineage>
</organism>
<sequence length="723" mass="83818">MAAVEKKTVKIFSKEEIKKAESVDIYEFLGAHGSGELKGGGRYPKYYIKGHKSIVVDRKKNYFYHNGQHKGNNIIRLLMDYEGYNFRQSVSFLLGEEFEQHQGYDEEAEEQEEFKYPYKHEKTTERVKKYLVDERGIDREIVDYLIENGYVYQDKQYKSVVFAWRENGLANGEIVGATSQGTIIDHERYGKRGTAKFIAKNSKRNYGFNITLGNPEAYYFFESSIDLLSFWSTHKELTNCRLMSMEGLKKNSLIQYIQETYQNFNQLPKDGIFYGVDNDSAGHRLYDYAYHYLNIAKKKAGKATPNVNMIPFNNQISKEHFDLYQELSQEFPEATWEMLATIHKVETNMSNDNKIANEYDIQSALAISDKSEEKIGPIDVRAALTKIAATIQEKHLTPETLIRLYPDEKWNSTDQLFVNHKFERVYALYSEKNYEVVETVQNDWNDYVKSERAKGLITEKVPLAAKQLEPDFVYGQKKEEFTYYIQDSDSKMKIKEQLVDRFGIHPSIVGALVQKGMIRQDVNDRIIYLWNQSGTVVGGQIRGTFQDKKAFGRVGYEQKIMDLSLEGYGFNITLGKPNKITFFQTPEDLLSYWSLNVDQLKDTILFSLSDANPEYVANNINIKLASGAKIEKIEMCVGNNQSGMQLLDDVSQLEDFNLENRTLKTDQGEEIKVTSLRPKIGVNWLAELAAKRERVARLEEYRHLESQRENQYQRTQQQQNLSR</sequence>
<dbReference type="Pfam" id="PF13155">
    <property type="entry name" value="Toprim_2"/>
    <property type="match status" value="1"/>
</dbReference>
<evidence type="ECO:0000259" key="1">
    <source>
        <dbReference type="Pfam" id="PF13154"/>
    </source>
</evidence>
<dbReference type="InterPro" id="IPR025054">
    <property type="entry name" value="DUF3991"/>
</dbReference>
<evidence type="ECO:0000313" key="2">
    <source>
        <dbReference type="EMBL" id="OEH83551.1"/>
    </source>
</evidence>
<reference evidence="2 3" key="1">
    <citation type="submission" date="2016-09" db="EMBL/GenBank/DDBJ databases">
        <authorList>
            <person name="Capua I."/>
            <person name="De Benedictis P."/>
            <person name="Joannis T."/>
            <person name="Lombin L.H."/>
            <person name="Cattoli G."/>
        </authorList>
    </citation>
    <scope>NUCLEOTIDE SEQUENCE [LARGE SCALE GENOMIC DNA]</scope>
    <source>
        <strain evidence="2 3">LMG 25899</strain>
    </source>
</reference>
<proteinExistence type="predicted"/>
<dbReference type="OrthoDB" id="9803716at2"/>
<dbReference type="Pfam" id="PF13154">
    <property type="entry name" value="DUF3991"/>
    <property type="match status" value="1"/>
</dbReference>
<dbReference type="GO" id="GO:0003677">
    <property type="term" value="F:DNA binding"/>
    <property type="evidence" value="ECO:0007669"/>
    <property type="project" value="InterPro"/>
</dbReference>
<dbReference type="STRING" id="762845.BCR26_08710"/>
<dbReference type="EMBL" id="MIEK01000005">
    <property type="protein sequence ID" value="OEH83551.1"/>
    <property type="molecule type" value="Genomic_DNA"/>
</dbReference>
<dbReference type="GO" id="GO:0008270">
    <property type="term" value="F:zinc ion binding"/>
    <property type="evidence" value="ECO:0007669"/>
    <property type="project" value="InterPro"/>
</dbReference>
<dbReference type="GO" id="GO:0006260">
    <property type="term" value="P:DNA replication"/>
    <property type="evidence" value="ECO:0007669"/>
    <property type="project" value="InterPro"/>
</dbReference>
<dbReference type="RefSeq" id="WP_069697424.1">
    <property type="nucleotide sequence ID" value="NZ_JAGGMA010000012.1"/>
</dbReference>
<evidence type="ECO:0000313" key="3">
    <source>
        <dbReference type="Proteomes" id="UP000095256"/>
    </source>
</evidence>